<sequence>MKADAIQLTILMENTNIARTSPAKLVQFYSEYLQYIMKQNFQSGIIDKEFFLITDDLLKGLNKFLVGEITSDDFFNIRIKAWMLHDAEGNVLRKSILRAIVSCLYEKSSETNSSSENYMLIELYLSLLLDINEVYCKQFRIFLEEQINAE</sequence>
<gene>
    <name evidence="1" type="ORF">HB853_08565</name>
</gene>
<organism evidence="1 2">
    <name type="scientific">Listeria welshimeri</name>
    <dbReference type="NCBI Taxonomy" id="1643"/>
    <lineage>
        <taxon>Bacteria</taxon>
        <taxon>Bacillati</taxon>
        <taxon>Bacillota</taxon>
        <taxon>Bacilli</taxon>
        <taxon>Bacillales</taxon>
        <taxon>Listeriaceae</taxon>
        <taxon>Listeria</taxon>
    </lineage>
</organism>
<protein>
    <submittedName>
        <fullName evidence="1">Uncharacterized protein</fullName>
    </submittedName>
</protein>
<dbReference type="AlphaFoldDB" id="A0A7X0W768"/>
<reference evidence="1 2" key="1">
    <citation type="submission" date="2020-03" db="EMBL/GenBank/DDBJ databases">
        <title>Soil Listeria distribution.</title>
        <authorList>
            <person name="Liao J."/>
            <person name="Wiedmann M."/>
        </authorList>
    </citation>
    <scope>NUCLEOTIDE SEQUENCE [LARGE SCALE GENOMIC DNA]</scope>
    <source>
        <strain evidence="1 2">FSL L7-1829</strain>
    </source>
</reference>
<accession>A0A7X0W768</accession>
<proteinExistence type="predicted"/>
<evidence type="ECO:0000313" key="1">
    <source>
        <dbReference type="EMBL" id="MBC1322994.1"/>
    </source>
</evidence>
<name>A0A7X0W768_LISWE</name>
<dbReference type="Proteomes" id="UP000522007">
    <property type="component" value="Unassembled WGS sequence"/>
</dbReference>
<dbReference type="EMBL" id="JAAROP010000008">
    <property type="protein sequence ID" value="MBC1322994.1"/>
    <property type="molecule type" value="Genomic_DNA"/>
</dbReference>
<evidence type="ECO:0000313" key="2">
    <source>
        <dbReference type="Proteomes" id="UP000522007"/>
    </source>
</evidence>
<comment type="caution">
    <text evidence="1">The sequence shown here is derived from an EMBL/GenBank/DDBJ whole genome shotgun (WGS) entry which is preliminary data.</text>
</comment>